<evidence type="ECO:0000313" key="4">
    <source>
        <dbReference type="Proteomes" id="UP000060787"/>
    </source>
</evidence>
<keyword evidence="2" id="KW-0472">Membrane</keyword>
<feature type="transmembrane region" description="Helical" evidence="2">
    <location>
        <begin position="112"/>
        <end position="131"/>
    </location>
</feature>
<reference evidence="3 4" key="1">
    <citation type="journal article" date="2015" name="BMC Genomics">
        <title>Comparative genomics and metabolic profiling of the genus Lysobacter.</title>
        <authorList>
            <person name="de Bruijn I."/>
            <person name="Cheng X."/>
            <person name="de Jager V."/>
            <person name="Exposito R.G."/>
            <person name="Watrous J."/>
            <person name="Patel N."/>
            <person name="Postma J."/>
            <person name="Dorrestein P.C."/>
            <person name="Kobayashi D."/>
            <person name="Raaijmakers J.M."/>
        </authorList>
    </citation>
    <scope>NUCLEOTIDE SEQUENCE [LARGE SCALE GENOMIC DNA]</scope>
    <source>
        <strain evidence="3 4">76</strain>
    </source>
</reference>
<dbReference type="InterPro" id="IPR024787">
    <property type="entry name" value="EcsC"/>
</dbReference>
<evidence type="ECO:0000256" key="1">
    <source>
        <dbReference type="SAM" id="MobiDB-lite"/>
    </source>
</evidence>
<dbReference type="STRING" id="84531.LA76x_0312"/>
<dbReference type="PANTHER" id="PTHR41260">
    <property type="entry name" value="PROTEIN ECSC"/>
    <property type="match status" value="1"/>
</dbReference>
<dbReference type="PATRIC" id="fig|84531.7.peg.4054"/>
<keyword evidence="4" id="KW-1185">Reference proteome</keyword>
<feature type="compositionally biased region" description="Basic and acidic residues" evidence="1">
    <location>
        <begin position="7"/>
        <end position="25"/>
    </location>
</feature>
<accession>A0A0S2F4L2</accession>
<dbReference type="Pfam" id="PF12787">
    <property type="entry name" value="EcsC"/>
    <property type="match status" value="1"/>
</dbReference>
<dbReference type="eggNOG" id="ENOG502Z7KX">
    <property type="taxonomic scope" value="Bacteria"/>
</dbReference>
<dbReference type="KEGG" id="laq:GLA29479_4142"/>
<protein>
    <submittedName>
        <fullName evidence="3">EcsC family protein</fullName>
    </submittedName>
</protein>
<dbReference type="AlphaFoldDB" id="A0A0S2F4L2"/>
<feature type="region of interest" description="Disordered" evidence="1">
    <location>
        <begin position="295"/>
        <end position="323"/>
    </location>
</feature>
<proteinExistence type="predicted"/>
<keyword evidence="2" id="KW-0812">Transmembrane</keyword>
<dbReference type="EMBL" id="CP011129">
    <property type="protein sequence ID" value="ALN78474.1"/>
    <property type="molecule type" value="Genomic_DNA"/>
</dbReference>
<organism evidence="3 4">
    <name type="scientific">Lysobacter antibioticus</name>
    <dbReference type="NCBI Taxonomy" id="84531"/>
    <lineage>
        <taxon>Bacteria</taxon>
        <taxon>Pseudomonadati</taxon>
        <taxon>Pseudomonadota</taxon>
        <taxon>Gammaproteobacteria</taxon>
        <taxon>Lysobacterales</taxon>
        <taxon>Lysobacteraceae</taxon>
        <taxon>Lysobacter</taxon>
    </lineage>
</organism>
<feature type="region of interest" description="Disordered" evidence="1">
    <location>
        <begin position="1"/>
        <end position="30"/>
    </location>
</feature>
<feature type="compositionally biased region" description="Low complexity" evidence="1">
    <location>
        <begin position="298"/>
        <end position="315"/>
    </location>
</feature>
<dbReference type="KEGG" id="lab:LA76x_0312"/>
<dbReference type="PANTHER" id="PTHR41260:SF1">
    <property type="entry name" value="PROTEIN ECSC"/>
    <property type="match status" value="1"/>
</dbReference>
<evidence type="ECO:0000256" key="2">
    <source>
        <dbReference type="SAM" id="Phobius"/>
    </source>
</evidence>
<name>A0A0S2F4L2_LYSAN</name>
<keyword evidence="2" id="KW-1133">Transmembrane helix</keyword>
<evidence type="ECO:0000313" key="3">
    <source>
        <dbReference type="EMBL" id="ALN78474.1"/>
    </source>
</evidence>
<sequence>MFAIPRSSDRGSERQAETERERMEQGQDIFDDTADAADLKRAVALLETPSITARMTAFVGAPIEFGMSKLPGFVSRRIQNIVHGALHKAAAAALWTVKDEPSKASSTKSHKFVAGAVGAVGGFFGAAGLAAELPVSTVVMMRAVADIARSEGFSLSDPEVQAACVEVFAFGGGSDEDDASASGYYAVRTALAEVGRLELAGLAGRRGAQHATHAYAKKQATAWMSKLVDVVATRFGVVVGEKTAAQLVPVIGAATAATMNMLFTNHYQDMARGHFIVKRLERKYGHAEVARAYERQRTAPASLSAPAPTRALPAPRGDEAAGD</sequence>
<dbReference type="Proteomes" id="UP000060787">
    <property type="component" value="Chromosome"/>
</dbReference>
<gene>
    <name evidence="3" type="ORF">LA76x_0312</name>
</gene>